<protein>
    <submittedName>
        <fullName evidence="1">Uncharacterized protein</fullName>
    </submittedName>
</protein>
<keyword evidence="2" id="KW-1185">Reference proteome</keyword>
<dbReference type="PANTHER" id="PTHR37079">
    <property type="entry name" value="SERINE/THREONINE-PROTEIN KINASE ATM"/>
    <property type="match status" value="1"/>
</dbReference>
<dbReference type="GO" id="GO:0004674">
    <property type="term" value="F:protein serine/threonine kinase activity"/>
    <property type="evidence" value="ECO:0007669"/>
    <property type="project" value="InterPro"/>
</dbReference>
<dbReference type="Proteomes" id="UP001177003">
    <property type="component" value="Chromosome 5"/>
</dbReference>
<sequence length="249" mass="28508">MKIVGDVKGEDSKLCWLGRVEEAKLLRAQGQHEMAINLAKYISENRKMNEAAVDVYRLVGKCYEERLTSNECDGRVCKWLQKQLTMDKEEVEKLQQDRDNFLSITLEGYKRCLVIADKYDVRVVFGSAGVIENPMDFAKSVGVGIKYFLSVPAKSFMKSRAGLIIGMAQGTTSLLSNTARLRGRCLQMWRLKWSKSKNNIDMKREEMRTKIVDHLSPEEKTLFSCLNPEIEELKERLVASRATRVEVCQ</sequence>
<name>A0AA36E9S9_LACSI</name>
<evidence type="ECO:0000313" key="1">
    <source>
        <dbReference type="EMBL" id="CAI9288444.1"/>
    </source>
</evidence>
<proteinExistence type="predicted"/>
<dbReference type="InterPro" id="IPR038980">
    <property type="entry name" value="ATM_plant"/>
</dbReference>
<dbReference type="AlphaFoldDB" id="A0AA36E9S9"/>
<dbReference type="PANTHER" id="PTHR37079:SF4">
    <property type="entry name" value="SERINE_THREONINE-PROTEIN KINASE ATM"/>
    <property type="match status" value="1"/>
</dbReference>
<evidence type="ECO:0000313" key="2">
    <source>
        <dbReference type="Proteomes" id="UP001177003"/>
    </source>
</evidence>
<accession>A0AA36E9S9</accession>
<reference evidence="1" key="1">
    <citation type="submission" date="2023-04" db="EMBL/GenBank/DDBJ databases">
        <authorList>
            <person name="Vijverberg K."/>
            <person name="Xiong W."/>
            <person name="Schranz E."/>
        </authorList>
    </citation>
    <scope>NUCLEOTIDE SEQUENCE</scope>
</reference>
<gene>
    <name evidence="1" type="ORF">LSALG_LOCUS27744</name>
</gene>
<dbReference type="EMBL" id="OX465081">
    <property type="protein sequence ID" value="CAI9288444.1"/>
    <property type="molecule type" value="Genomic_DNA"/>
</dbReference>
<organism evidence="1 2">
    <name type="scientific">Lactuca saligna</name>
    <name type="common">Willowleaf lettuce</name>
    <dbReference type="NCBI Taxonomy" id="75948"/>
    <lineage>
        <taxon>Eukaryota</taxon>
        <taxon>Viridiplantae</taxon>
        <taxon>Streptophyta</taxon>
        <taxon>Embryophyta</taxon>
        <taxon>Tracheophyta</taxon>
        <taxon>Spermatophyta</taxon>
        <taxon>Magnoliopsida</taxon>
        <taxon>eudicotyledons</taxon>
        <taxon>Gunneridae</taxon>
        <taxon>Pentapetalae</taxon>
        <taxon>asterids</taxon>
        <taxon>campanulids</taxon>
        <taxon>Asterales</taxon>
        <taxon>Asteraceae</taxon>
        <taxon>Cichorioideae</taxon>
        <taxon>Cichorieae</taxon>
        <taxon>Lactucinae</taxon>
        <taxon>Lactuca</taxon>
    </lineage>
</organism>
<dbReference type="GO" id="GO:0006974">
    <property type="term" value="P:DNA damage response"/>
    <property type="evidence" value="ECO:0007669"/>
    <property type="project" value="InterPro"/>
</dbReference>